<evidence type="ECO:0000313" key="3">
    <source>
        <dbReference type="EMBL" id="UUR08135.1"/>
    </source>
</evidence>
<reference evidence="3 4" key="1">
    <citation type="submission" date="2022-05" db="EMBL/GenBank/DDBJ databases">
        <title>S8-45 Sphingomonas ultraviolaceadurans.</title>
        <authorList>
            <person name="Liu Y."/>
        </authorList>
    </citation>
    <scope>NUCLEOTIDE SEQUENCE [LARGE SCALE GENOMIC DNA]</scope>
    <source>
        <strain evidence="3 4">S8-45</strain>
    </source>
</reference>
<name>A0ABY5MUG9_9SPHN</name>
<dbReference type="Proteomes" id="UP000831921">
    <property type="component" value="Chromosome"/>
</dbReference>
<feature type="region of interest" description="Disordered" evidence="1">
    <location>
        <begin position="1"/>
        <end position="23"/>
    </location>
</feature>
<gene>
    <name evidence="3" type="ORF">M1K48_00340</name>
</gene>
<accession>A0ABY5MUG9</accession>
<dbReference type="Pfam" id="PF18932">
    <property type="entry name" value="DUF5681"/>
    <property type="match status" value="1"/>
</dbReference>
<dbReference type="InterPro" id="IPR043736">
    <property type="entry name" value="DUF5681"/>
</dbReference>
<dbReference type="RefSeq" id="WP_249503916.1">
    <property type="nucleotide sequence ID" value="NZ_CP097253.1"/>
</dbReference>
<evidence type="ECO:0000256" key="1">
    <source>
        <dbReference type="SAM" id="MobiDB-lite"/>
    </source>
</evidence>
<proteinExistence type="predicted"/>
<evidence type="ECO:0000259" key="2">
    <source>
        <dbReference type="Pfam" id="PF18932"/>
    </source>
</evidence>
<sequence>MSGRFAKGQSGNPAGRPRKRRPHVSAFDIIFDKTLTVTQNGLERELTVEEALQIQTYQAALKGSRMAIRAVLKMIEKRELALAKQAPAPTNHIKPLSIIYDSDSANEAMRLLGVTMVDESESGYWENRPKLATWATQAAVSRPGRRTLDEKTLADARRSTLNPDCVKWPRTRINSQ</sequence>
<organism evidence="3 4">
    <name type="scientific">Sphingomonas glaciei</name>
    <dbReference type="NCBI Taxonomy" id="2938948"/>
    <lineage>
        <taxon>Bacteria</taxon>
        <taxon>Pseudomonadati</taxon>
        <taxon>Pseudomonadota</taxon>
        <taxon>Alphaproteobacteria</taxon>
        <taxon>Sphingomonadales</taxon>
        <taxon>Sphingomonadaceae</taxon>
        <taxon>Sphingomonas</taxon>
    </lineage>
</organism>
<keyword evidence="4" id="KW-1185">Reference proteome</keyword>
<dbReference type="EMBL" id="CP097253">
    <property type="protein sequence ID" value="UUR08135.1"/>
    <property type="molecule type" value="Genomic_DNA"/>
</dbReference>
<protein>
    <submittedName>
        <fullName evidence="3">DUF5681 domain-containing protein</fullName>
    </submittedName>
</protein>
<feature type="domain" description="DUF5681" evidence="2">
    <location>
        <begin position="2"/>
        <end position="79"/>
    </location>
</feature>
<evidence type="ECO:0000313" key="4">
    <source>
        <dbReference type="Proteomes" id="UP000831921"/>
    </source>
</evidence>